<dbReference type="AlphaFoldDB" id="A0AAN6YZ59"/>
<gene>
    <name evidence="15" type="ORF">N657DRAFT_581534</name>
</gene>
<keyword evidence="7 14" id="KW-0276">Fatty acid metabolism</keyword>
<dbReference type="GeneID" id="87826310"/>
<accession>A0AAN6YZ59</accession>
<evidence type="ECO:0000256" key="1">
    <source>
        <dbReference type="ARBA" id="ARBA00004141"/>
    </source>
</evidence>
<name>A0AAN6YZ59_9PEZI</name>
<evidence type="ECO:0000256" key="7">
    <source>
        <dbReference type="ARBA" id="ARBA00022832"/>
    </source>
</evidence>
<dbReference type="GO" id="GO:0030148">
    <property type="term" value="P:sphingolipid biosynthetic process"/>
    <property type="evidence" value="ECO:0007669"/>
    <property type="project" value="TreeGrafter"/>
</dbReference>
<keyword evidence="10 14" id="KW-0472">Membrane</keyword>
<dbReference type="GO" id="GO:0005789">
    <property type="term" value="C:endoplasmic reticulum membrane"/>
    <property type="evidence" value="ECO:0007669"/>
    <property type="project" value="UniProtKB-SubCell"/>
</dbReference>
<evidence type="ECO:0000256" key="2">
    <source>
        <dbReference type="ARBA" id="ARBA00005194"/>
    </source>
</evidence>
<dbReference type="RefSeq" id="XP_062643299.1">
    <property type="nucleotide sequence ID" value="XM_062789540.1"/>
</dbReference>
<sequence length="214" mass="23729">MAATHTSGSALGNYLVLYNTLSALLRGLIIARTVHLWGALGTPAVWGELHVLARWAETITAVEVIHAAAGLVRAAPATAALQVAGRNTIVWAITRNYPDVAAREWAYPCMLIVWNAADILRYTYYVVDGGSGQAPRFLSWLRYNMFIVLYPVGILSEMWLVHQVIQPSKARSSTYQYLLWLGLLIYVPAFYILYGHMLSQRSKAGRKPAKPKGL</sequence>
<dbReference type="InterPro" id="IPR007482">
    <property type="entry name" value="Tyr_Pase-like_PTPLA"/>
</dbReference>
<dbReference type="EC" id="4.2.1.134" evidence="4 14"/>
<dbReference type="Pfam" id="PF04387">
    <property type="entry name" value="PTPLA"/>
    <property type="match status" value="1"/>
</dbReference>
<keyword evidence="12 14" id="KW-0456">Lyase</keyword>
<reference evidence="15" key="2">
    <citation type="submission" date="2023-05" db="EMBL/GenBank/DDBJ databases">
        <authorList>
            <consortium name="Lawrence Berkeley National Laboratory"/>
            <person name="Steindorff A."/>
            <person name="Hensen N."/>
            <person name="Bonometti L."/>
            <person name="Westerberg I."/>
            <person name="Brannstrom I.O."/>
            <person name="Guillou S."/>
            <person name="Cros-Aarteil S."/>
            <person name="Calhoun S."/>
            <person name="Haridas S."/>
            <person name="Kuo A."/>
            <person name="Mondo S."/>
            <person name="Pangilinan J."/>
            <person name="Riley R."/>
            <person name="Labutti K."/>
            <person name="Andreopoulos B."/>
            <person name="Lipzen A."/>
            <person name="Chen C."/>
            <person name="Yanf M."/>
            <person name="Daum C."/>
            <person name="Ng V."/>
            <person name="Clum A."/>
            <person name="Ohm R."/>
            <person name="Martin F."/>
            <person name="Silar P."/>
            <person name="Natvig D."/>
            <person name="Lalanne C."/>
            <person name="Gautier V."/>
            <person name="Ament-Velasquez S.L."/>
            <person name="Kruys A."/>
            <person name="Hutchinson M.I."/>
            <person name="Powell A.J."/>
            <person name="Barry K."/>
            <person name="Miller A.N."/>
            <person name="Grigoriev I.V."/>
            <person name="Debuchy R."/>
            <person name="Gladieux P."/>
            <person name="Thoren M.H."/>
            <person name="Johannesson H."/>
        </authorList>
    </citation>
    <scope>NUCLEOTIDE SEQUENCE</scope>
    <source>
        <strain evidence="15">CBS 731.68</strain>
    </source>
</reference>
<feature type="transmembrane region" description="Helical" evidence="14">
    <location>
        <begin position="177"/>
        <end position="197"/>
    </location>
</feature>
<evidence type="ECO:0000313" key="16">
    <source>
        <dbReference type="Proteomes" id="UP001302602"/>
    </source>
</evidence>
<evidence type="ECO:0000313" key="15">
    <source>
        <dbReference type="EMBL" id="KAK4119526.1"/>
    </source>
</evidence>
<comment type="pathway">
    <text evidence="2 14">Lipid metabolism; fatty acid biosynthesis.</text>
</comment>
<keyword evidence="16" id="KW-1185">Reference proteome</keyword>
<evidence type="ECO:0000256" key="13">
    <source>
        <dbReference type="ARBA" id="ARBA00036671"/>
    </source>
</evidence>
<proteinExistence type="inferred from homology"/>
<comment type="catalytic activity">
    <reaction evidence="13 14">
        <text>a very-long-chain (3R)-3-hydroxyacyl-CoA = a very-long-chain (2E)-enoyl-CoA + H2O</text>
        <dbReference type="Rhea" id="RHEA:45812"/>
        <dbReference type="ChEBI" id="CHEBI:15377"/>
        <dbReference type="ChEBI" id="CHEBI:83728"/>
        <dbReference type="ChEBI" id="CHEBI:85440"/>
        <dbReference type="EC" id="4.2.1.134"/>
    </reaction>
</comment>
<evidence type="ECO:0000256" key="8">
    <source>
        <dbReference type="ARBA" id="ARBA00022989"/>
    </source>
</evidence>
<evidence type="ECO:0000256" key="6">
    <source>
        <dbReference type="ARBA" id="ARBA00022692"/>
    </source>
</evidence>
<keyword evidence="5 14" id="KW-0444">Lipid biosynthesis</keyword>
<evidence type="ECO:0000256" key="5">
    <source>
        <dbReference type="ARBA" id="ARBA00022516"/>
    </source>
</evidence>
<evidence type="ECO:0000256" key="10">
    <source>
        <dbReference type="ARBA" id="ARBA00023136"/>
    </source>
</evidence>
<evidence type="ECO:0000256" key="3">
    <source>
        <dbReference type="ARBA" id="ARBA00007811"/>
    </source>
</evidence>
<dbReference type="GO" id="GO:0042761">
    <property type="term" value="P:very long-chain fatty acid biosynthetic process"/>
    <property type="evidence" value="ECO:0007669"/>
    <property type="project" value="TreeGrafter"/>
</dbReference>
<dbReference type="PANTHER" id="PTHR11035:SF3">
    <property type="entry name" value="VERY-LONG-CHAIN (3R)-3-HYDROXYACYL-COA DEHYDRATASE"/>
    <property type="match status" value="1"/>
</dbReference>
<comment type="caution">
    <text evidence="14">Lacks conserved residue(s) required for the propagation of feature annotation.</text>
</comment>
<comment type="similarity">
    <text evidence="3 14">Belongs to the very long-chain fatty acids dehydratase HACD family.</text>
</comment>
<dbReference type="PANTHER" id="PTHR11035">
    <property type="entry name" value="VERY-LONG-CHAIN (3R)-3-HYDROXYACYL-COA DEHYDRATASE"/>
    <property type="match status" value="1"/>
</dbReference>
<evidence type="ECO:0000256" key="4">
    <source>
        <dbReference type="ARBA" id="ARBA00013122"/>
    </source>
</evidence>
<protein>
    <recommendedName>
        <fullName evidence="4 14">Very-long-chain (3R)-3-hydroxyacyl-CoA dehydratase</fullName>
        <ecNumber evidence="4 14">4.2.1.134</ecNumber>
    </recommendedName>
</protein>
<evidence type="ECO:0000256" key="9">
    <source>
        <dbReference type="ARBA" id="ARBA00023098"/>
    </source>
</evidence>
<dbReference type="GO" id="GO:0030497">
    <property type="term" value="P:fatty acid elongation"/>
    <property type="evidence" value="ECO:0007669"/>
    <property type="project" value="TreeGrafter"/>
</dbReference>
<evidence type="ECO:0000256" key="12">
    <source>
        <dbReference type="ARBA" id="ARBA00023239"/>
    </source>
</evidence>
<dbReference type="GO" id="GO:0102158">
    <property type="term" value="F:very-long-chain (3R)-3-hydroxyacyl-CoA dehydratase activity"/>
    <property type="evidence" value="ECO:0007669"/>
    <property type="project" value="UniProtKB-EC"/>
</dbReference>
<reference evidence="15" key="1">
    <citation type="journal article" date="2023" name="Mol. Phylogenet. Evol.">
        <title>Genome-scale phylogeny and comparative genomics of the fungal order Sordariales.</title>
        <authorList>
            <person name="Hensen N."/>
            <person name="Bonometti L."/>
            <person name="Westerberg I."/>
            <person name="Brannstrom I.O."/>
            <person name="Guillou S."/>
            <person name="Cros-Aarteil S."/>
            <person name="Calhoun S."/>
            <person name="Haridas S."/>
            <person name="Kuo A."/>
            <person name="Mondo S."/>
            <person name="Pangilinan J."/>
            <person name="Riley R."/>
            <person name="LaButti K."/>
            <person name="Andreopoulos B."/>
            <person name="Lipzen A."/>
            <person name="Chen C."/>
            <person name="Yan M."/>
            <person name="Daum C."/>
            <person name="Ng V."/>
            <person name="Clum A."/>
            <person name="Steindorff A."/>
            <person name="Ohm R.A."/>
            <person name="Martin F."/>
            <person name="Silar P."/>
            <person name="Natvig D.O."/>
            <person name="Lalanne C."/>
            <person name="Gautier V."/>
            <person name="Ament-Velasquez S.L."/>
            <person name="Kruys A."/>
            <person name="Hutchinson M.I."/>
            <person name="Powell A.J."/>
            <person name="Barry K."/>
            <person name="Miller A.N."/>
            <person name="Grigoriev I.V."/>
            <person name="Debuchy R."/>
            <person name="Gladieux P."/>
            <person name="Hiltunen Thoren M."/>
            <person name="Johannesson H."/>
        </authorList>
    </citation>
    <scope>NUCLEOTIDE SEQUENCE</scope>
    <source>
        <strain evidence="15">CBS 731.68</strain>
    </source>
</reference>
<comment type="function">
    <text evidence="14">Catalyzes the third of the four reactions of the long-chain fatty acids elongation cycle. This endoplasmic reticulum-bound enzymatic process, allows the addition of two carbons to the chain of long- and very long-chain fatty acids/VLCFAs per cycle. This enzyme catalyzes the dehydration of the 3-hydroxyacyl-CoA intermediate into trans-2,3-enoyl-CoA, within each cycle of fatty acid elongation. Thereby, it participates to the production of VLCFAs of different chain lengths that are involved in multiple biological processes as precursors of membrane lipids and lipid mediators.</text>
</comment>
<keyword evidence="6 14" id="KW-0812">Transmembrane</keyword>
<feature type="transmembrane region" description="Helical" evidence="14">
    <location>
        <begin position="143"/>
        <end position="165"/>
    </location>
</feature>
<dbReference type="EMBL" id="MU853247">
    <property type="protein sequence ID" value="KAK4119526.1"/>
    <property type="molecule type" value="Genomic_DNA"/>
</dbReference>
<comment type="caution">
    <text evidence="15">The sequence shown here is derived from an EMBL/GenBank/DDBJ whole genome shotgun (WGS) entry which is preliminary data.</text>
</comment>
<evidence type="ECO:0000256" key="11">
    <source>
        <dbReference type="ARBA" id="ARBA00023160"/>
    </source>
</evidence>
<keyword evidence="11 14" id="KW-0275">Fatty acid biosynthesis</keyword>
<dbReference type="Proteomes" id="UP001302602">
    <property type="component" value="Unassembled WGS sequence"/>
</dbReference>
<comment type="subcellular location">
    <subcellularLocation>
        <location evidence="14">Endoplasmic reticulum membrane</location>
        <topology evidence="14">Multi-pass membrane protein</topology>
    </subcellularLocation>
    <subcellularLocation>
        <location evidence="1">Membrane</location>
        <topology evidence="1">Multi-pass membrane protein</topology>
    </subcellularLocation>
</comment>
<organism evidence="15 16">
    <name type="scientific">Parathielavia appendiculata</name>
    <dbReference type="NCBI Taxonomy" id="2587402"/>
    <lineage>
        <taxon>Eukaryota</taxon>
        <taxon>Fungi</taxon>
        <taxon>Dikarya</taxon>
        <taxon>Ascomycota</taxon>
        <taxon>Pezizomycotina</taxon>
        <taxon>Sordariomycetes</taxon>
        <taxon>Sordariomycetidae</taxon>
        <taxon>Sordariales</taxon>
        <taxon>Chaetomiaceae</taxon>
        <taxon>Parathielavia</taxon>
    </lineage>
</organism>
<keyword evidence="8 14" id="KW-1133">Transmembrane helix</keyword>
<evidence type="ECO:0000256" key="14">
    <source>
        <dbReference type="RuleBase" id="RU363109"/>
    </source>
</evidence>
<keyword evidence="9 14" id="KW-0443">Lipid metabolism</keyword>
<keyword evidence="14" id="KW-0256">Endoplasmic reticulum</keyword>